<proteinExistence type="predicted"/>
<feature type="domain" description="SAC" evidence="1">
    <location>
        <begin position="31"/>
        <end position="116"/>
    </location>
</feature>
<name>A0A1R1X5K6_9FUNG</name>
<dbReference type="PANTHER" id="PTHR45662">
    <property type="entry name" value="PHOSPHATIDYLINOSITIDE PHOSPHATASE SAC1"/>
    <property type="match status" value="1"/>
</dbReference>
<reference evidence="2 4" key="1">
    <citation type="submission" date="2017-01" db="EMBL/GenBank/DDBJ databases">
        <authorList>
            <person name="Mah S.A."/>
            <person name="Swanson W.J."/>
            <person name="Moy G.W."/>
            <person name="Vacquier V.D."/>
        </authorList>
    </citation>
    <scope>NUCLEOTIDE SEQUENCE [LARGE SCALE GENOMIC DNA]</scope>
    <source>
        <strain evidence="2 4">GSMNP</strain>
    </source>
</reference>
<evidence type="ECO:0000313" key="3">
    <source>
        <dbReference type="EMBL" id="OMJ23331.1"/>
    </source>
</evidence>
<dbReference type="PANTHER" id="PTHR45662:SF2">
    <property type="entry name" value="PHOSPHATIDYLINOSITOL-3-PHOSPHATASE SAC1"/>
    <property type="match status" value="1"/>
</dbReference>
<dbReference type="Pfam" id="PF02383">
    <property type="entry name" value="Syja_N"/>
    <property type="match status" value="1"/>
</dbReference>
<dbReference type="OrthoDB" id="405996at2759"/>
<dbReference type="AlphaFoldDB" id="A0A1R1X5K6"/>
<dbReference type="Proteomes" id="UP000187283">
    <property type="component" value="Unassembled WGS sequence"/>
</dbReference>
<dbReference type="GO" id="GO:0046856">
    <property type="term" value="P:phosphatidylinositol dephosphorylation"/>
    <property type="evidence" value="ECO:0007669"/>
    <property type="project" value="TreeGrafter"/>
</dbReference>
<evidence type="ECO:0000313" key="4">
    <source>
        <dbReference type="Proteomes" id="UP000187283"/>
    </source>
</evidence>
<evidence type="ECO:0000313" key="2">
    <source>
        <dbReference type="EMBL" id="OMJ09894.1"/>
    </source>
</evidence>
<comment type="caution">
    <text evidence="2">The sequence shown here is derived from an EMBL/GenBank/DDBJ whole genome shotgun (WGS) entry which is preliminary data.</text>
</comment>
<gene>
    <name evidence="2" type="ORF">AYI70_g10660</name>
    <name evidence="3" type="ORF">AYI70_g2329</name>
</gene>
<dbReference type="EMBL" id="LSSN01005269">
    <property type="protein sequence ID" value="OMJ09894.1"/>
    <property type="molecule type" value="Genomic_DNA"/>
</dbReference>
<keyword evidence="4" id="KW-1185">Reference proteome</keyword>
<dbReference type="EMBL" id="LSSN01000558">
    <property type="protein sequence ID" value="OMJ23331.1"/>
    <property type="molecule type" value="Genomic_DNA"/>
</dbReference>
<dbReference type="PROSITE" id="PS50275">
    <property type="entry name" value="SAC"/>
    <property type="match status" value="1"/>
</dbReference>
<dbReference type="STRING" id="133412.A0A1R1X5K6"/>
<dbReference type="GO" id="GO:0005783">
    <property type="term" value="C:endoplasmic reticulum"/>
    <property type="evidence" value="ECO:0007669"/>
    <property type="project" value="TreeGrafter"/>
</dbReference>
<organism evidence="2 4">
    <name type="scientific">Smittium culicis</name>
    <dbReference type="NCBI Taxonomy" id="133412"/>
    <lineage>
        <taxon>Eukaryota</taxon>
        <taxon>Fungi</taxon>
        <taxon>Fungi incertae sedis</taxon>
        <taxon>Zoopagomycota</taxon>
        <taxon>Kickxellomycotina</taxon>
        <taxon>Harpellomycetes</taxon>
        <taxon>Harpellales</taxon>
        <taxon>Legeriomycetaceae</taxon>
        <taxon>Smittium</taxon>
    </lineage>
</organism>
<evidence type="ECO:0000259" key="1">
    <source>
        <dbReference type="PROSITE" id="PS50275"/>
    </source>
</evidence>
<protein>
    <submittedName>
        <fullName evidence="2">Phosphoinositide phosphatase SAC1</fullName>
    </submittedName>
</protein>
<sequence length="116" mass="13099">MTFIASISDIVKTERSTISNHEVSITLITRTRYFHRGLDDNGNAANSAETEQILEFSARESIMINNSSNTSSEIKNYILSYVQIRGSAPIKFAQIITGRYKPKLYIDENNSVTQTF</sequence>
<dbReference type="GO" id="GO:0043812">
    <property type="term" value="F:phosphatidylinositol-4-phosphate phosphatase activity"/>
    <property type="evidence" value="ECO:0007669"/>
    <property type="project" value="TreeGrafter"/>
</dbReference>
<dbReference type="InterPro" id="IPR002013">
    <property type="entry name" value="SAC_dom"/>
</dbReference>
<accession>A0A1R1X5K6</accession>